<feature type="region of interest" description="Disordered" evidence="1">
    <location>
        <begin position="1"/>
        <end position="42"/>
    </location>
</feature>
<keyword evidence="2" id="KW-0472">Membrane</keyword>
<dbReference type="Proteomes" id="UP001339911">
    <property type="component" value="Unassembled WGS sequence"/>
</dbReference>
<proteinExistence type="predicted"/>
<dbReference type="InterPro" id="IPR025339">
    <property type="entry name" value="DUF4245"/>
</dbReference>
<sequence>MNSTQPADRTPDDQFPAEPATAPAAGPEPEGAGPEGAGPDDEQVVPAAIRSQRSTKDVVMSLLVLLVPIALLIGFGRVVLGADQPVVVDPAPVFQQARNANAFPVGEPTELSDGWRTVTAQFRREAGGATLRLGYLSPDGGGVQLVQSSLPADELIPAELTRDGRPQGTVEVAGRSWQRYTARPGESALVLLEPGRTVLVVGQVPERDLRRIVVAMR</sequence>
<feature type="compositionally biased region" description="Low complexity" evidence="1">
    <location>
        <begin position="16"/>
        <end position="32"/>
    </location>
</feature>
<dbReference type="RefSeq" id="WP_331209617.1">
    <property type="nucleotide sequence ID" value="NZ_JAZGQL010000016.1"/>
</dbReference>
<evidence type="ECO:0000256" key="2">
    <source>
        <dbReference type="SAM" id="Phobius"/>
    </source>
</evidence>
<gene>
    <name evidence="3" type="ORF">V1634_21125</name>
</gene>
<evidence type="ECO:0000313" key="4">
    <source>
        <dbReference type="Proteomes" id="UP001339911"/>
    </source>
</evidence>
<keyword evidence="4" id="KW-1185">Reference proteome</keyword>
<protein>
    <submittedName>
        <fullName evidence="3">DUF4245 domain-containing protein</fullName>
    </submittedName>
</protein>
<comment type="caution">
    <text evidence="3">The sequence shown here is derived from an EMBL/GenBank/DDBJ whole genome shotgun (WGS) entry which is preliminary data.</text>
</comment>
<organism evidence="3 4">
    <name type="scientific">Plantactinospora veratri</name>
    <dbReference type="NCBI Taxonomy" id="1436122"/>
    <lineage>
        <taxon>Bacteria</taxon>
        <taxon>Bacillati</taxon>
        <taxon>Actinomycetota</taxon>
        <taxon>Actinomycetes</taxon>
        <taxon>Micromonosporales</taxon>
        <taxon>Micromonosporaceae</taxon>
        <taxon>Plantactinospora</taxon>
    </lineage>
</organism>
<keyword evidence="2" id="KW-1133">Transmembrane helix</keyword>
<evidence type="ECO:0000313" key="3">
    <source>
        <dbReference type="EMBL" id="MEE6309340.1"/>
    </source>
</evidence>
<accession>A0ABU7SHA5</accession>
<feature type="transmembrane region" description="Helical" evidence="2">
    <location>
        <begin position="58"/>
        <end position="80"/>
    </location>
</feature>
<keyword evidence="2" id="KW-0812">Transmembrane</keyword>
<evidence type="ECO:0000256" key="1">
    <source>
        <dbReference type="SAM" id="MobiDB-lite"/>
    </source>
</evidence>
<reference evidence="3 4" key="1">
    <citation type="submission" date="2024-01" db="EMBL/GenBank/DDBJ databases">
        <title>Genome insights into Plantactinospora veratri sp. nov.</title>
        <authorList>
            <person name="Wang L."/>
        </authorList>
    </citation>
    <scope>NUCLEOTIDE SEQUENCE [LARGE SCALE GENOMIC DNA]</scope>
    <source>
        <strain evidence="3 4">NEAU-FHS4</strain>
    </source>
</reference>
<name>A0ABU7SHA5_9ACTN</name>
<dbReference type="EMBL" id="JAZGQL010000016">
    <property type="protein sequence ID" value="MEE6309340.1"/>
    <property type="molecule type" value="Genomic_DNA"/>
</dbReference>
<dbReference type="Pfam" id="PF14030">
    <property type="entry name" value="DUF4245"/>
    <property type="match status" value="1"/>
</dbReference>